<evidence type="ECO:0000259" key="6">
    <source>
        <dbReference type="Pfam" id="PF08281"/>
    </source>
</evidence>
<dbReference type="InterPro" id="IPR013325">
    <property type="entry name" value="RNA_pol_sigma_r2"/>
</dbReference>
<dbReference type="Proteomes" id="UP001303532">
    <property type="component" value="Chromosome"/>
</dbReference>
<dbReference type="PANTHER" id="PTHR43133:SF51">
    <property type="entry name" value="RNA POLYMERASE SIGMA FACTOR"/>
    <property type="match status" value="1"/>
</dbReference>
<dbReference type="SUPFAM" id="SSF88659">
    <property type="entry name" value="Sigma3 and sigma4 domains of RNA polymerase sigma factors"/>
    <property type="match status" value="1"/>
</dbReference>
<feature type="domain" description="RNA polymerase sigma factor 70 region 4 type 2" evidence="6">
    <location>
        <begin position="108"/>
        <end position="160"/>
    </location>
</feature>
<evidence type="ECO:0000313" key="7">
    <source>
        <dbReference type="EMBL" id="WOV85819.1"/>
    </source>
</evidence>
<keyword evidence="3" id="KW-0731">Sigma factor</keyword>
<evidence type="ECO:0000256" key="2">
    <source>
        <dbReference type="ARBA" id="ARBA00023015"/>
    </source>
</evidence>
<dbReference type="Pfam" id="PF04542">
    <property type="entry name" value="Sigma70_r2"/>
    <property type="match status" value="1"/>
</dbReference>
<gene>
    <name evidence="7" type="ORF">PGH26_07765</name>
</gene>
<dbReference type="EMBL" id="CP116341">
    <property type="protein sequence ID" value="WOV85819.1"/>
    <property type="molecule type" value="Genomic_DNA"/>
</dbReference>
<keyword evidence="4" id="KW-0804">Transcription</keyword>
<dbReference type="Pfam" id="PF08281">
    <property type="entry name" value="Sigma70_r4_2"/>
    <property type="match status" value="1"/>
</dbReference>
<dbReference type="RefSeq" id="WP_323693414.1">
    <property type="nucleotide sequence ID" value="NZ_CP116341.1"/>
</dbReference>
<accession>A0ABZ0L3G9</accession>
<feature type="domain" description="RNA polymerase sigma-70 region 2" evidence="5">
    <location>
        <begin position="23"/>
        <end position="88"/>
    </location>
</feature>
<dbReference type="InterPro" id="IPR007627">
    <property type="entry name" value="RNA_pol_sigma70_r2"/>
</dbReference>
<dbReference type="PANTHER" id="PTHR43133">
    <property type="entry name" value="RNA POLYMERASE ECF-TYPE SIGMA FACTO"/>
    <property type="match status" value="1"/>
</dbReference>
<dbReference type="NCBIfam" id="TIGR02937">
    <property type="entry name" value="sigma70-ECF"/>
    <property type="match status" value="1"/>
</dbReference>
<reference evidence="7 8" key="1">
    <citation type="submission" date="2023-01" db="EMBL/GenBank/DDBJ databases">
        <title>Sporosarcina sp. nov., isolated from Korean tranditional fermented seafood 'Jeotgal'.</title>
        <authorList>
            <person name="Yang A.-I."/>
        </authorList>
    </citation>
    <scope>NUCLEOTIDE SEQUENCE [LARGE SCALE GENOMIC DNA]</scope>
    <source>
        <strain evidence="7 8">B2O-1</strain>
    </source>
</reference>
<dbReference type="Gene3D" id="1.10.10.10">
    <property type="entry name" value="Winged helix-like DNA-binding domain superfamily/Winged helix DNA-binding domain"/>
    <property type="match status" value="1"/>
</dbReference>
<dbReference type="CDD" id="cd06171">
    <property type="entry name" value="Sigma70_r4"/>
    <property type="match status" value="1"/>
</dbReference>
<dbReference type="InterPro" id="IPR013324">
    <property type="entry name" value="RNA_pol_sigma_r3/r4-like"/>
</dbReference>
<dbReference type="InterPro" id="IPR036388">
    <property type="entry name" value="WH-like_DNA-bd_sf"/>
</dbReference>
<evidence type="ECO:0000256" key="4">
    <source>
        <dbReference type="ARBA" id="ARBA00023163"/>
    </source>
</evidence>
<proteinExistence type="inferred from homology"/>
<protein>
    <submittedName>
        <fullName evidence="7">Sigma-70 family RNA polymerase sigma factor</fullName>
    </submittedName>
</protein>
<dbReference type="InterPro" id="IPR013249">
    <property type="entry name" value="RNA_pol_sigma70_r4_t2"/>
</dbReference>
<keyword evidence="8" id="KW-1185">Reference proteome</keyword>
<dbReference type="SUPFAM" id="SSF88946">
    <property type="entry name" value="Sigma2 domain of RNA polymerase sigma factors"/>
    <property type="match status" value="1"/>
</dbReference>
<evidence type="ECO:0000259" key="5">
    <source>
        <dbReference type="Pfam" id="PF04542"/>
    </source>
</evidence>
<evidence type="ECO:0000256" key="3">
    <source>
        <dbReference type="ARBA" id="ARBA00023082"/>
    </source>
</evidence>
<evidence type="ECO:0000313" key="8">
    <source>
        <dbReference type="Proteomes" id="UP001303532"/>
    </source>
</evidence>
<keyword evidence="2" id="KW-0805">Transcription regulation</keyword>
<sequence>MEDYELAKQASQGNEDAFLTLMHLHKVALYRTALSYLKNDSDAIEAVQEVTVRAFQTIHTLRKPEYAKTWLIRIMMNYCNDVLKMSRRMTLDGEVSVRTAINDDYTFLEVEEALDRLSEEERNLIHLKYLHDIKLKDIAAMTSTPESTVKTRLYKTVKKLRKLIEVKGGRNNA</sequence>
<dbReference type="InterPro" id="IPR039425">
    <property type="entry name" value="RNA_pol_sigma-70-like"/>
</dbReference>
<dbReference type="InterPro" id="IPR014284">
    <property type="entry name" value="RNA_pol_sigma-70_dom"/>
</dbReference>
<organism evidence="7 8">
    <name type="scientific">Sporosarcina jeotgali</name>
    <dbReference type="NCBI Taxonomy" id="3020056"/>
    <lineage>
        <taxon>Bacteria</taxon>
        <taxon>Bacillati</taxon>
        <taxon>Bacillota</taxon>
        <taxon>Bacilli</taxon>
        <taxon>Bacillales</taxon>
        <taxon>Caryophanaceae</taxon>
        <taxon>Sporosarcina</taxon>
    </lineage>
</organism>
<comment type="similarity">
    <text evidence="1">Belongs to the sigma-70 factor family. ECF subfamily.</text>
</comment>
<name>A0ABZ0L3G9_9BACL</name>
<dbReference type="Gene3D" id="1.10.1740.10">
    <property type="match status" value="1"/>
</dbReference>
<evidence type="ECO:0000256" key="1">
    <source>
        <dbReference type="ARBA" id="ARBA00010641"/>
    </source>
</evidence>